<dbReference type="InterPro" id="IPR009351">
    <property type="entry name" value="AlkZ-like"/>
</dbReference>
<organism evidence="1 2">
    <name type="scientific">Amycolatopsis suaedae</name>
    <dbReference type="NCBI Taxonomy" id="2510978"/>
    <lineage>
        <taxon>Bacteria</taxon>
        <taxon>Bacillati</taxon>
        <taxon>Actinomycetota</taxon>
        <taxon>Actinomycetes</taxon>
        <taxon>Pseudonocardiales</taxon>
        <taxon>Pseudonocardiaceae</taxon>
        <taxon>Amycolatopsis</taxon>
    </lineage>
</organism>
<dbReference type="GO" id="GO:0003677">
    <property type="term" value="F:DNA binding"/>
    <property type="evidence" value="ECO:0007669"/>
    <property type="project" value="UniProtKB-KW"/>
</dbReference>
<proteinExistence type="predicted"/>
<dbReference type="OrthoDB" id="9148135at2"/>
<evidence type="ECO:0000313" key="2">
    <source>
        <dbReference type="Proteomes" id="UP000292003"/>
    </source>
</evidence>
<accession>A0A4V2ELL7</accession>
<dbReference type="PANTHER" id="PTHR38479:SF2">
    <property type="entry name" value="WINGED HELIX DNA-BINDING DOMAIN-CONTAINING PROTEIN"/>
    <property type="match status" value="1"/>
</dbReference>
<dbReference type="Pfam" id="PF06224">
    <property type="entry name" value="AlkZ-like"/>
    <property type="match status" value="1"/>
</dbReference>
<dbReference type="AlphaFoldDB" id="A0A4V2ELL7"/>
<comment type="caution">
    <text evidence="1">The sequence shown here is derived from an EMBL/GenBank/DDBJ whole genome shotgun (WGS) entry which is preliminary data.</text>
</comment>
<keyword evidence="1" id="KW-0238">DNA-binding</keyword>
<sequence>MTTLSPRALNRAMLARQLLLRRSHLGVLDAVRHLAGLQAQSPWPPYYALWTRLHGFRPEQLSELLVNREVVRIVLMRGTVHLVDAADGLAWRPVVQPLLDRDLATNTQHAAKAAGLDLAEVAGHARELLAGEPLTAGRLGERLALRWPGRPPSTLAHIARNLLPLVQVPPRGVWGRSGQTTYATAQDWLGRPLAPPDPAALVLRYLAAFGPASVLDVQTWCGLTRLGEVVEGLDLRTFRDEAGRTLYDLPDADRPDPDTPAPPRFLGGFDQTLLSYADRTRVISDEYRRRIFTKNGLIPQAVLCDGVVRGVWRIERAGDSATLTVTEFARMSTKDRTALTSAGARLLRFAEPSAVHDIRFVAEY</sequence>
<dbReference type="Proteomes" id="UP000292003">
    <property type="component" value="Unassembled WGS sequence"/>
</dbReference>
<protein>
    <submittedName>
        <fullName evidence="1">Winged helix DNA-binding domain-containing protein</fullName>
    </submittedName>
</protein>
<evidence type="ECO:0000313" key="1">
    <source>
        <dbReference type="EMBL" id="RZQ62005.1"/>
    </source>
</evidence>
<keyword evidence="2" id="KW-1185">Reference proteome</keyword>
<dbReference type="PANTHER" id="PTHR38479">
    <property type="entry name" value="LMO0824 PROTEIN"/>
    <property type="match status" value="1"/>
</dbReference>
<reference evidence="1 2" key="1">
    <citation type="submission" date="2019-02" db="EMBL/GenBank/DDBJ databases">
        <title>Draft genome sequence of Amycolatopsis sp. 8-3EHSu isolated from roots of Suaeda maritima.</title>
        <authorList>
            <person name="Duangmal K."/>
            <person name="Chantavorakit T."/>
        </authorList>
    </citation>
    <scope>NUCLEOTIDE SEQUENCE [LARGE SCALE GENOMIC DNA]</scope>
    <source>
        <strain evidence="1 2">8-3EHSu</strain>
    </source>
</reference>
<dbReference type="RefSeq" id="WP_130477097.1">
    <property type="nucleotide sequence ID" value="NZ_SFCC01000010.1"/>
</dbReference>
<dbReference type="EMBL" id="SFCC01000010">
    <property type="protein sequence ID" value="RZQ62005.1"/>
    <property type="molecule type" value="Genomic_DNA"/>
</dbReference>
<gene>
    <name evidence="1" type="ORF">EWH70_20620</name>
</gene>
<name>A0A4V2ELL7_9PSEU</name>